<keyword evidence="4" id="KW-1185">Reference proteome</keyword>
<dbReference type="InterPro" id="IPR022185">
    <property type="entry name" value="DUF3712"/>
</dbReference>
<proteinExistence type="predicted"/>
<sequence>MAEMEEKPSASYLSAKGAKYALGIHRGPLPTANGDGGEIDHVETALSLEKKERTKKEAIRRHWARFWCCYIFFSIIFLAIILPVFFLVILPAVSQRVVDNSNLVLVNAAVMQPRPDSVILTMESALKLPIGLPVRIDPITLDLFNRDQPGNSTFAKLYLNGTTISGNTTLGVTNQFTPLNVDQWTNYVHNVVFMAHAPLSLKGTTMSYLGKLKSRVTMDKTIKQNTLNSFAGFSIEGSQILLPAEPDGTNLIANATLPNPSVMTLEIGTIVLDIKSGDLVIGNATIDNLVLRPGNHSNPIRGRLDLGSMLKNLGPILQSQKDSIRNGYLTLDTISKSVVYDGVEVPYYTNVMRNLTLSAQVPIGGLLINTLRGILNKNGTNILDQMNITDSSSESFSSALSELQHLNLSSGGGGLSSKLTSRSLAKFLDRPDDKALLVDVLKGFL</sequence>
<dbReference type="OrthoDB" id="10039566at2759"/>
<accession>A0A8H6UJK5</accession>
<evidence type="ECO:0000313" key="2">
    <source>
        <dbReference type="EMBL" id="KAF7133950.1"/>
    </source>
</evidence>
<name>A0A8H6UJK5_9EURO</name>
<dbReference type="Pfam" id="PF12505">
    <property type="entry name" value="DUF3712"/>
    <property type="match status" value="1"/>
</dbReference>
<keyword evidence="1" id="KW-0472">Membrane</keyword>
<comment type="caution">
    <text evidence="2">The sequence shown here is derived from an EMBL/GenBank/DDBJ whole genome shotgun (WGS) entry which is preliminary data.</text>
</comment>
<dbReference type="AlphaFoldDB" id="A0A8H6UJK5"/>
<dbReference type="Proteomes" id="UP000662466">
    <property type="component" value="Unassembled WGS sequence"/>
</dbReference>
<feature type="transmembrane region" description="Helical" evidence="1">
    <location>
        <begin position="63"/>
        <end position="90"/>
    </location>
</feature>
<reference evidence="2" key="1">
    <citation type="submission" date="2020-06" db="EMBL/GenBank/DDBJ databases">
        <title>Draft genome sequences of strains closely related to Aspergillus parafelis and Aspergillus hiratsukae.</title>
        <authorList>
            <person name="Dos Santos R.A.C."/>
            <person name="Rivero-Menendez O."/>
            <person name="Steenwyk J.L."/>
            <person name="Mead M.E."/>
            <person name="Goldman G.H."/>
            <person name="Alastruey-Izquierdo A."/>
            <person name="Rokas A."/>
        </authorList>
    </citation>
    <scope>NUCLEOTIDE SEQUENCE</scope>
    <source>
        <strain evidence="2">CNM-CM5793</strain>
        <strain evidence="3">CNM-CM6106</strain>
    </source>
</reference>
<evidence type="ECO:0000313" key="3">
    <source>
        <dbReference type="EMBL" id="KAF7171532.1"/>
    </source>
</evidence>
<evidence type="ECO:0000313" key="4">
    <source>
        <dbReference type="Proteomes" id="UP000630445"/>
    </source>
</evidence>
<dbReference type="PANTHER" id="PTHR35895:SF2">
    <property type="match status" value="1"/>
</dbReference>
<evidence type="ECO:0000256" key="1">
    <source>
        <dbReference type="SAM" id="Phobius"/>
    </source>
</evidence>
<dbReference type="EMBL" id="JACBAF010001924">
    <property type="protein sequence ID" value="KAF7171532.1"/>
    <property type="molecule type" value="Genomic_DNA"/>
</dbReference>
<dbReference type="PANTHER" id="PTHR35895">
    <property type="entry name" value="CHROMOSOME 16, WHOLE GENOME SHOTGUN SEQUENCE"/>
    <property type="match status" value="1"/>
</dbReference>
<dbReference type="EMBL" id="JACBAD010001789">
    <property type="protein sequence ID" value="KAF7133950.1"/>
    <property type="molecule type" value="Genomic_DNA"/>
</dbReference>
<protein>
    <submittedName>
        <fullName evidence="2">Uncharacterized protein</fullName>
    </submittedName>
</protein>
<dbReference type="GO" id="GO:0000329">
    <property type="term" value="C:fungal-type vacuole membrane"/>
    <property type="evidence" value="ECO:0007669"/>
    <property type="project" value="InterPro"/>
</dbReference>
<organism evidence="2 4">
    <name type="scientific">Aspergillus hiratsukae</name>
    <dbReference type="NCBI Taxonomy" id="1194566"/>
    <lineage>
        <taxon>Eukaryota</taxon>
        <taxon>Fungi</taxon>
        <taxon>Dikarya</taxon>
        <taxon>Ascomycota</taxon>
        <taxon>Pezizomycotina</taxon>
        <taxon>Eurotiomycetes</taxon>
        <taxon>Eurotiomycetidae</taxon>
        <taxon>Eurotiales</taxon>
        <taxon>Aspergillaceae</taxon>
        <taxon>Aspergillus</taxon>
        <taxon>Aspergillus subgen. Fumigati</taxon>
    </lineage>
</organism>
<dbReference type="InterPro" id="IPR046368">
    <property type="entry name" value="Tag1"/>
</dbReference>
<keyword evidence="1" id="KW-0812">Transmembrane</keyword>
<dbReference type="Proteomes" id="UP000630445">
    <property type="component" value="Unassembled WGS sequence"/>
</dbReference>
<keyword evidence="1" id="KW-1133">Transmembrane helix</keyword>
<gene>
    <name evidence="2" type="ORF">CNMCM5793_005476</name>
    <name evidence="3" type="ORF">CNMCM6106_005894</name>
</gene>